<proteinExistence type="predicted"/>
<comment type="subcellular location">
    <subcellularLocation>
        <location evidence="1">Membrane</location>
        <topology evidence="1">Multi-pass membrane protein</topology>
    </subcellularLocation>
</comment>
<dbReference type="Proteomes" id="UP000701853">
    <property type="component" value="Chromosome 10"/>
</dbReference>
<dbReference type="Pfam" id="PF02466">
    <property type="entry name" value="Tim17"/>
    <property type="match status" value="1"/>
</dbReference>
<gene>
    <name evidence="5" type="ORF">CXB51_025328</name>
</gene>
<evidence type="ECO:0000256" key="3">
    <source>
        <dbReference type="ARBA" id="ARBA00022989"/>
    </source>
</evidence>
<dbReference type="PANTHER" id="PTHR15371">
    <property type="entry name" value="TIM23"/>
    <property type="match status" value="1"/>
</dbReference>
<reference evidence="5 6" key="1">
    <citation type="journal article" date="2021" name="bioRxiv">
        <title>The Gossypium anomalum genome as a resource for cotton improvement and evolutionary analysis of hybrid incompatibility.</title>
        <authorList>
            <person name="Grover C.E."/>
            <person name="Yuan D."/>
            <person name="Arick M.A."/>
            <person name="Miller E.R."/>
            <person name="Hu G."/>
            <person name="Peterson D.G."/>
            <person name="Wendel J.F."/>
            <person name="Udall J.A."/>
        </authorList>
    </citation>
    <scope>NUCLEOTIDE SEQUENCE [LARGE SCALE GENOMIC DNA]</scope>
    <source>
        <strain evidence="5">JFW-Udall</strain>
        <tissue evidence="5">Leaf</tissue>
    </source>
</reference>
<evidence type="ECO:0000256" key="4">
    <source>
        <dbReference type="ARBA" id="ARBA00023136"/>
    </source>
</evidence>
<protein>
    <submittedName>
        <fullName evidence="5">Uncharacterized protein</fullName>
    </submittedName>
</protein>
<sequence>MSGNSEAKSLLDEFRFDTGDFFDLGHPLLNRTAQSFVKTADWSTSSYRQGGLQTQLLMPFHFVLVMGFVMWGCGTGPIKSTDITGVKNKKQGFPGLRGETSRSSLEAMVKHTGKESLQWGLAAGLYSGLTYGLKEACGSHDWWQGAITGMAVALTCDNTTHEQVLHCAISGAALSTAANLLDF</sequence>
<dbReference type="EMBL" id="JAHUZN010000010">
    <property type="protein sequence ID" value="KAG8480849.1"/>
    <property type="molecule type" value="Genomic_DNA"/>
</dbReference>
<keyword evidence="6" id="KW-1185">Reference proteome</keyword>
<dbReference type="GO" id="GO:0015171">
    <property type="term" value="F:amino acid transmembrane transporter activity"/>
    <property type="evidence" value="ECO:0007669"/>
    <property type="project" value="TreeGrafter"/>
</dbReference>
<evidence type="ECO:0000256" key="2">
    <source>
        <dbReference type="ARBA" id="ARBA00022692"/>
    </source>
</evidence>
<keyword evidence="4" id="KW-0472">Membrane</keyword>
<dbReference type="AlphaFoldDB" id="A0A8J6CQF4"/>
<dbReference type="GO" id="GO:0009707">
    <property type="term" value="C:chloroplast outer membrane"/>
    <property type="evidence" value="ECO:0007669"/>
    <property type="project" value="TreeGrafter"/>
</dbReference>
<dbReference type="InterPro" id="IPR045238">
    <property type="entry name" value="Tim23-like"/>
</dbReference>
<comment type="caution">
    <text evidence="5">The sequence shown here is derived from an EMBL/GenBank/DDBJ whole genome shotgun (WGS) entry which is preliminary data.</text>
</comment>
<evidence type="ECO:0000313" key="6">
    <source>
        <dbReference type="Proteomes" id="UP000701853"/>
    </source>
</evidence>
<organism evidence="5 6">
    <name type="scientific">Gossypium anomalum</name>
    <dbReference type="NCBI Taxonomy" id="47600"/>
    <lineage>
        <taxon>Eukaryota</taxon>
        <taxon>Viridiplantae</taxon>
        <taxon>Streptophyta</taxon>
        <taxon>Embryophyta</taxon>
        <taxon>Tracheophyta</taxon>
        <taxon>Spermatophyta</taxon>
        <taxon>Magnoliopsida</taxon>
        <taxon>eudicotyledons</taxon>
        <taxon>Gunneridae</taxon>
        <taxon>Pentapetalae</taxon>
        <taxon>rosids</taxon>
        <taxon>malvids</taxon>
        <taxon>Malvales</taxon>
        <taxon>Malvaceae</taxon>
        <taxon>Malvoideae</taxon>
        <taxon>Gossypium</taxon>
    </lineage>
</organism>
<keyword evidence="2" id="KW-0812">Transmembrane</keyword>
<dbReference type="OrthoDB" id="1913857at2759"/>
<name>A0A8J6CQF4_9ROSI</name>
<accession>A0A8J6CQF4</accession>
<keyword evidence="3" id="KW-1133">Transmembrane helix</keyword>
<evidence type="ECO:0000256" key="1">
    <source>
        <dbReference type="ARBA" id="ARBA00004141"/>
    </source>
</evidence>
<dbReference type="PANTHER" id="PTHR15371:SF1">
    <property type="entry name" value="OUTER ENVELOPE PORE PROTEIN 16-2, CHLOROPLASTIC"/>
    <property type="match status" value="1"/>
</dbReference>
<evidence type="ECO:0000313" key="5">
    <source>
        <dbReference type="EMBL" id="KAG8480849.1"/>
    </source>
</evidence>